<reference evidence="2 3" key="1">
    <citation type="submission" date="2015-09" db="EMBL/GenBank/DDBJ databases">
        <title>Trachymyrmex cornetzi WGS genome.</title>
        <authorList>
            <person name="Nygaard S."/>
            <person name="Hu H."/>
            <person name="Boomsma J."/>
            <person name="Zhang G."/>
        </authorList>
    </citation>
    <scope>NUCLEOTIDE SEQUENCE [LARGE SCALE GENOMIC DNA]</scope>
    <source>
        <strain evidence="2">Tcor2-1</strain>
        <tissue evidence="2">Whole body</tissue>
    </source>
</reference>
<evidence type="ECO:0000256" key="1">
    <source>
        <dbReference type="SAM" id="MobiDB-lite"/>
    </source>
</evidence>
<organism evidence="2 3">
    <name type="scientific">Trachymyrmex cornetzi</name>
    <dbReference type="NCBI Taxonomy" id="471704"/>
    <lineage>
        <taxon>Eukaryota</taxon>
        <taxon>Metazoa</taxon>
        <taxon>Ecdysozoa</taxon>
        <taxon>Arthropoda</taxon>
        <taxon>Hexapoda</taxon>
        <taxon>Insecta</taxon>
        <taxon>Pterygota</taxon>
        <taxon>Neoptera</taxon>
        <taxon>Endopterygota</taxon>
        <taxon>Hymenoptera</taxon>
        <taxon>Apocrita</taxon>
        <taxon>Aculeata</taxon>
        <taxon>Formicoidea</taxon>
        <taxon>Formicidae</taxon>
        <taxon>Myrmicinae</taxon>
        <taxon>Trachymyrmex</taxon>
    </lineage>
</organism>
<accession>A0A195EN61</accession>
<sequence>MTIATQRRYGTYTAAALHIVTSVNCRHPVAVVSWSRRGSRRWMTVARSTGKTASERKREPDGSSPLRPANSTLPYPAVPTTENSLACSFSCPMIQPYVVIGTLCSPSASSLLLASSASRVARPDDVHKDEAEDEDRETIKEERKEDFAREEDGRRDARLSRQGGKGREEIEKGRGRWRLQGYTRPEQGPRARASERREREREENGRRGGEGGTTQQSCIRQRCGEHLKSLKSPEALTTTAGDGGIPW</sequence>
<feature type="region of interest" description="Disordered" evidence="1">
    <location>
        <begin position="44"/>
        <end position="75"/>
    </location>
</feature>
<evidence type="ECO:0000313" key="3">
    <source>
        <dbReference type="Proteomes" id="UP000078492"/>
    </source>
</evidence>
<protein>
    <submittedName>
        <fullName evidence="2">Uncharacterized protein</fullName>
    </submittedName>
</protein>
<evidence type="ECO:0000313" key="2">
    <source>
        <dbReference type="EMBL" id="KYN29633.1"/>
    </source>
</evidence>
<feature type="compositionally biased region" description="Basic and acidic residues" evidence="1">
    <location>
        <begin position="121"/>
        <end position="130"/>
    </location>
</feature>
<dbReference type="AlphaFoldDB" id="A0A195EN61"/>
<keyword evidence="3" id="KW-1185">Reference proteome</keyword>
<name>A0A195EN61_9HYME</name>
<dbReference type="EMBL" id="KQ978625">
    <property type="protein sequence ID" value="KYN29633.1"/>
    <property type="molecule type" value="Genomic_DNA"/>
</dbReference>
<feature type="compositionally biased region" description="Basic and acidic residues" evidence="1">
    <location>
        <begin position="137"/>
        <end position="174"/>
    </location>
</feature>
<feature type="compositionally biased region" description="Basic and acidic residues" evidence="1">
    <location>
        <begin position="187"/>
        <end position="209"/>
    </location>
</feature>
<feature type="region of interest" description="Disordered" evidence="1">
    <location>
        <begin position="117"/>
        <end position="225"/>
    </location>
</feature>
<gene>
    <name evidence="2" type="ORF">ALC57_00896</name>
</gene>
<dbReference type="Proteomes" id="UP000078492">
    <property type="component" value="Unassembled WGS sequence"/>
</dbReference>
<proteinExistence type="predicted"/>